<dbReference type="Proteomes" id="UP000039865">
    <property type="component" value="Unassembled WGS sequence"/>
</dbReference>
<feature type="compositionally biased region" description="Basic and acidic residues" evidence="2">
    <location>
        <begin position="104"/>
        <end position="120"/>
    </location>
</feature>
<dbReference type="PROSITE" id="PS50913">
    <property type="entry name" value="GRIP"/>
    <property type="match status" value="1"/>
</dbReference>
<evidence type="ECO:0000313" key="4">
    <source>
        <dbReference type="EMBL" id="CDW82092.1"/>
    </source>
</evidence>
<protein>
    <submittedName>
        <fullName evidence="4">Viral a-type inclusion protein repeat containing protein</fullName>
    </submittedName>
</protein>
<name>A0A078AKX5_STYLE</name>
<feature type="region of interest" description="Disordered" evidence="2">
    <location>
        <begin position="266"/>
        <end position="294"/>
    </location>
</feature>
<evidence type="ECO:0000256" key="1">
    <source>
        <dbReference type="SAM" id="Coils"/>
    </source>
</evidence>
<dbReference type="InterPro" id="IPR000237">
    <property type="entry name" value="GRIP_dom"/>
</dbReference>
<feature type="domain" description="GRIP" evidence="3">
    <location>
        <begin position="829"/>
        <end position="880"/>
    </location>
</feature>
<evidence type="ECO:0000256" key="2">
    <source>
        <dbReference type="SAM" id="MobiDB-lite"/>
    </source>
</evidence>
<feature type="region of interest" description="Disordered" evidence="2">
    <location>
        <begin position="29"/>
        <end position="63"/>
    </location>
</feature>
<dbReference type="InParanoid" id="A0A078AKX5"/>
<proteinExistence type="predicted"/>
<sequence length="913" mass="106850">MSYFLSGLSKLKEQASNIQSMAKNIIVQQNQNDQEQDDEEILDAIVDDNSTRPPTAAIKEQADDFFNSFIPSLQQKSKTGITTDKTTDQEKHKNNDIKQISKTSKSEGRKTEANEQKRAGATESSNNGNKNNSKDIKGTKQMSSNYQEEEFEERIKAYQNILKDNEATIDSFRSRVVSLEQQIKELQPKQAQTESTDSQSQQIDILLEVIQKERQLSQAKDHELNLLNKDLQVSIQKNNNFENEFGRQISEIESILSNLVQSQIASEQNQNQENGGGKNKKGKKQNNSNAQSQNQTIAQNSEILSKALSEIIYLLKPRKIFEQNIYLENAIRELEQNNVILREVNFKISDKLLSLEKVYQDKIQLVTEDLQTEHRLKIKSIEEQNELLKLNLEKDFQDKLSDKLMVLNEKIDQQEKDFTKQSKEQEKVWSDKLQVLENSYKQESLEQKKHIINQCYQTLTQSLTKVFEIQEKLAQNDDVQVLVNTYNQLIKDNYKGTLQLDPSNIITMKECWEQVNERFKQLNLSKFQKQAIKDAQQWLNQRFGSLPKAKKKEDDFRESELYKFFDTQLQLTLQLNLYIQDQQLQFQDLTSKKDTLQSQFTKLQKECNDMLTKSKEIPKLKEKQDQLAQEKEVIQNQLQEVLQQKLDFQMKLEEGRNKTEMLVVENATLKEKVSNLDEEIKRLRKQIKQLQGQNDLQEDYKLQHEKAQQEIKWQEAQIKSKEGEIEEARKTVSLLQRAIQQQQDEYDQNLRLKEREQAEDKALLQTLQISNNEMKERIREIVEIQNQLQLKEEINQDLHGKLQKCEIENLELKKYSQELVEKVKKDSEQSEFMVDRRMINKFLINYVNPNSSRDVKFQMLDAMSKILGFTMEEKQSLGLIKKPTTLDAGAEQQNTRGIGEKLINFFLQDDDDE</sequence>
<dbReference type="EMBL" id="CCKQ01010565">
    <property type="protein sequence ID" value="CDW82092.1"/>
    <property type="molecule type" value="Genomic_DNA"/>
</dbReference>
<feature type="compositionally biased region" description="Low complexity" evidence="2">
    <location>
        <begin position="285"/>
        <end position="294"/>
    </location>
</feature>
<feature type="compositionally biased region" description="Acidic residues" evidence="2">
    <location>
        <begin position="34"/>
        <end position="46"/>
    </location>
</feature>
<feature type="region of interest" description="Disordered" evidence="2">
    <location>
        <begin position="76"/>
        <end position="148"/>
    </location>
</feature>
<keyword evidence="1" id="KW-0175">Coiled coil</keyword>
<keyword evidence="5" id="KW-1185">Reference proteome</keyword>
<feature type="coiled-coil region" evidence="1">
    <location>
        <begin position="579"/>
        <end position="787"/>
    </location>
</feature>
<dbReference type="OrthoDB" id="309236at2759"/>
<evidence type="ECO:0000259" key="3">
    <source>
        <dbReference type="PROSITE" id="PS50913"/>
    </source>
</evidence>
<organism evidence="4 5">
    <name type="scientific">Stylonychia lemnae</name>
    <name type="common">Ciliate</name>
    <dbReference type="NCBI Taxonomy" id="5949"/>
    <lineage>
        <taxon>Eukaryota</taxon>
        <taxon>Sar</taxon>
        <taxon>Alveolata</taxon>
        <taxon>Ciliophora</taxon>
        <taxon>Intramacronucleata</taxon>
        <taxon>Spirotrichea</taxon>
        <taxon>Stichotrichia</taxon>
        <taxon>Sporadotrichida</taxon>
        <taxon>Oxytrichidae</taxon>
        <taxon>Stylonychinae</taxon>
        <taxon>Stylonychia</taxon>
    </lineage>
</organism>
<feature type="compositionally biased region" description="Basic and acidic residues" evidence="2">
    <location>
        <begin position="85"/>
        <end position="96"/>
    </location>
</feature>
<evidence type="ECO:0000313" key="5">
    <source>
        <dbReference type="Proteomes" id="UP000039865"/>
    </source>
</evidence>
<dbReference type="AlphaFoldDB" id="A0A078AKX5"/>
<gene>
    <name evidence="4" type="primary">Contig18485.g19630</name>
    <name evidence="4" type="ORF">STYLEM_11119</name>
</gene>
<feature type="coiled-coil region" evidence="1">
    <location>
        <begin position="148"/>
        <end position="182"/>
    </location>
</feature>
<feature type="coiled-coil region" evidence="1">
    <location>
        <begin position="397"/>
        <end position="424"/>
    </location>
</feature>
<reference evidence="4 5" key="1">
    <citation type="submission" date="2014-06" db="EMBL/GenBank/DDBJ databases">
        <authorList>
            <person name="Swart Estienne"/>
        </authorList>
    </citation>
    <scope>NUCLEOTIDE SEQUENCE [LARGE SCALE GENOMIC DNA]</scope>
    <source>
        <strain evidence="4 5">130c</strain>
    </source>
</reference>
<accession>A0A078AKX5</accession>